<dbReference type="EMBL" id="OW240914">
    <property type="protein sequence ID" value="CAH2274863.1"/>
    <property type="molecule type" value="Genomic_DNA"/>
</dbReference>
<dbReference type="PANTHER" id="PTHR11505">
    <property type="entry name" value="L1 TRANSPOSABLE ELEMENT-RELATED"/>
    <property type="match status" value="1"/>
</dbReference>
<feature type="region of interest" description="Disordered" evidence="2">
    <location>
        <begin position="171"/>
        <end position="190"/>
    </location>
</feature>
<evidence type="ECO:0000256" key="2">
    <source>
        <dbReference type="SAM" id="MobiDB-lite"/>
    </source>
</evidence>
<gene>
    <name evidence="3" type="ORF">PECUL_23A028305</name>
</gene>
<reference evidence="3" key="1">
    <citation type="submission" date="2022-03" db="EMBL/GenBank/DDBJ databases">
        <authorList>
            <person name="Alioto T."/>
            <person name="Alioto T."/>
            <person name="Gomez Garrido J."/>
        </authorList>
    </citation>
    <scope>NUCLEOTIDE SEQUENCE</scope>
</reference>
<evidence type="ECO:0000256" key="1">
    <source>
        <dbReference type="SAM" id="Coils"/>
    </source>
</evidence>
<organism evidence="3 4">
    <name type="scientific">Pelobates cultripes</name>
    <name type="common">Western spadefoot toad</name>
    <dbReference type="NCBI Taxonomy" id="61616"/>
    <lineage>
        <taxon>Eukaryota</taxon>
        <taxon>Metazoa</taxon>
        <taxon>Chordata</taxon>
        <taxon>Craniata</taxon>
        <taxon>Vertebrata</taxon>
        <taxon>Euteleostomi</taxon>
        <taxon>Amphibia</taxon>
        <taxon>Batrachia</taxon>
        <taxon>Anura</taxon>
        <taxon>Pelobatoidea</taxon>
        <taxon>Pelobatidae</taxon>
        <taxon>Pelobates</taxon>
    </lineage>
</organism>
<protein>
    <submittedName>
        <fullName evidence="3">Uncharacterized protein</fullName>
    </submittedName>
</protein>
<sequence>MGGGKKREQTPSVATLFRTPTTSQRPTDSQPIEEDDSGPEDTIPSSDPTAPLTIGVLRGMLCEETADFKTHVAAEITKQLEGLKTEMATLASRTEQAESRISKITSTTQEHAQDIAYFHGKIAALEDGMEDLNNRSQRNNIRIRGLPETITQEQLLPTLKAIFQEMAPDLTPIGGGGDHGDLDMGRAGPA</sequence>
<proteinExistence type="predicted"/>
<keyword evidence="4" id="KW-1185">Reference proteome</keyword>
<dbReference type="AlphaFoldDB" id="A0AAD1VX36"/>
<dbReference type="InterPro" id="IPR004244">
    <property type="entry name" value="Transposase_22"/>
</dbReference>
<feature type="coiled-coil region" evidence="1">
    <location>
        <begin position="73"/>
        <end position="100"/>
    </location>
</feature>
<accession>A0AAD1VX36</accession>
<name>A0AAD1VX36_PELCU</name>
<keyword evidence="1" id="KW-0175">Coiled coil</keyword>
<evidence type="ECO:0000313" key="3">
    <source>
        <dbReference type="EMBL" id="CAH2274863.1"/>
    </source>
</evidence>
<evidence type="ECO:0000313" key="4">
    <source>
        <dbReference type="Proteomes" id="UP001295444"/>
    </source>
</evidence>
<dbReference type="Proteomes" id="UP001295444">
    <property type="component" value="Chromosome 03"/>
</dbReference>
<dbReference type="Gene3D" id="1.20.5.340">
    <property type="match status" value="1"/>
</dbReference>
<feature type="region of interest" description="Disordered" evidence="2">
    <location>
        <begin position="1"/>
        <end position="50"/>
    </location>
</feature>
<feature type="compositionally biased region" description="Polar residues" evidence="2">
    <location>
        <begin position="10"/>
        <end position="30"/>
    </location>
</feature>